<dbReference type="RefSeq" id="XP_007323844.1">
    <property type="nucleotide sequence ID" value="XM_007323782.1"/>
</dbReference>
<evidence type="ECO:0000256" key="7">
    <source>
        <dbReference type="ARBA" id="ARBA00023136"/>
    </source>
</evidence>
<comment type="subcellular location">
    <subcellularLocation>
        <location evidence="1">Membrane</location>
        <topology evidence="1">Multi-pass membrane protein</topology>
    </subcellularLocation>
</comment>
<dbReference type="PROSITE" id="PS50850">
    <property type="entry name" value="MFS"/>
    <property type="match status" value="1"/>
</dbReference>
<feature type="domain" description="Major facilitator superfamily (MFS) profile" evidence="9">
    <location>
        <begin position="63"/>
        <end position="582"/>
    </location>
</feature>
<evidence type="ECO:0000256" key="4">
    <source>
        <dbReference type="ARBA" id="ARBA00022692"/>
    </source>
</evidence>
<dbReference type="Proteomes" id="UP000008064">
    <property type="component" value="Unassembled WGS sequence"/>
</dbReference>
<proteinExistence type="inferred from homology"/>
<dbReference type="Gene3D" id="1.20.1250.20">
    <property type="entry name" value="MFS general substrate transporter like domains"/>
    <property type="match status" value="2"/>
</dbReference>
<organism>
    <name type="scientific">Serpula lacrymans var. lacrymans (strain S7.9)</name>
    <name type="common">Dry rot fungus</name>
    <dbReference type="NCBI Taxonomy" id="578457"/>
    <lineage>
        <taxon>Eukaryota</taxon>
        <taxon>Fungi</taxon>
        <taxon>Dikarya</taxon>
        <taxon>Basidiomycota</taxon>
        <taxon>Agaricomycotina</taxon>
        <taxon>Agaricomycetes</taxon>
        <taxon>Agaricomycetidae</taxon>
        <taxon>Boletales</taxon>
        <taxon>Coniophorineae</taxon>
        <taxon>Serpulaceae</taxon>
        <taxon>Serpula</taxon>
    </lineage>
</organism>
<dbReference type="OrthoDB" id="2241241at2759"/>
<keyword evidence="5 8" id="KW-1133">Transmembrane helix</keyword>
<dbReference type="AlphaFoldDB" id="F8PBS3"/>
<keyword evidence="3" id="KW-0813">Transport</keyword>
<accession>F8PBS3</accession>
<dbReference type="GO" id="GO:0006811">
    <property type="term" value="P:monoatomic ion transport"/>
    <property type="evidence" value="ECO:0007669"/>
    <property type="project" value="UniProtKB-KW"/>
</dbReference>
<keyword evidence="7 8" id="KW-0472">Membrane</keyword>
<feature type="transmembrane region" description="Helical" evidence="8">
    <location>
        <begin position="316"/>
        <end position="334"/>
    </location>
</feature>
<dbReference type="HOGENOM" id="CLU_012970_2_2_1"/>
<protein>
    <recommendedName>
        <fullName evidence="9">Major facilitator superfamily (MFS) profile domain-containing protein</fullName>
    </recommendedName>
</protein>
<feature type="transmembrane region" description="Helical" evidence="8">
    <location>
        <begin position="217"/>
        <end position="240"/>
    </location>
</feature>
<dbReference type="PANTHER" id="PTHR23501:SF87">
    <property type="entry name" value="SIDEROPHORE IRON TRANSPORTER 2"/>
    <property type="match status" value="1"/>
</dbReference>
<dbReference type="InterPro" id="IPR036259">
    <property type="entry name" value="MFS_trans_sf"/>
</dbReference>
<dbReference type="PANTHER" id="PTHR23501">
    <property type="entry name" value="MAJOR FACILITATOR SUPERFAMILY"/>
    <property type="match status" value="1"/>
</dbReference>
<evidence type="ECO:0000256" key="5">
    <source>
        <dbReference type="ARBA" id="ARBA00022989"/>
    </source>
</evidence>
<evidence type="ECO:0000256" key="2">
    <source>
        <dbReference type="ARBA" id="ARBA00008335"/>
    </source>
</evidence>
<evidence type="ECO:0000256" key="1">
    <source>
        <dbReference type="ARBA" id="ARBA00004141"/>
    </source>
</evidence>
<dbReference type="KEGG" id="sla:SERLADRAFT_364009"/>
<feature type="transmembrane region" description="Helical" evidence="8">
    <location>
        <begin position="354"/>
        <end position="378"/>
    </location>
</feature>
<dbReference type="GO" id="GO:0005886">
    <property type="term" value="C:plasma membrane"/>
    <property type="evidence" value="ECO:0007669"/>
    <property type="project" value="TreeGrafter"/>
</dbReference>
<keyword evidence="6" id="KW-0406">Ion transport</keyword>
<evidence type="ECO:0000256" key="8">
    <source>
        <dbReference type="SAM" id="Phobius"/>
    </source>
</evidence>
<name>F8PBS3_SERL9</name>
<feature type="transmembrane region" description="Helical" evidence="8">
    <location>
        <begin position="450"/>
        <end position="471"/>
    </location>
</feature>
<evidence type="ECO:0000313" key="10">
    <source>
        <dbReference type="EMBL" id="EGO19711.1"/>
    </source>
</evidence>
<dbReference type="GeneID" id="18810023"/>
<dbReference type="InterPro" id="IPR020846">
    <property type="entry name" value="MFS_dom"/>
</dbReference>
<feature type="transmembrane region" description="Helical" evidence="8">
    <location>
        <begin position="283"/>
        <end position="304"/>
    </location>
</feature>
<evidence type="ECO:0000256" key="6">
    <source>
        <dbReference type="ARBA" id="ARBA00023065"/>
    </source>
</evidence>
<feature type="transmembrane region" description="Helical" evidence="8">
    <location>
        <begin position="559"/>
        <end position="578"/>
    </location>
</feature>
<feature type="transmembrane region" description="Helical" evidence="8">
    <location>
        <begin position="128"/>
        <end position="146"/>
    </location>
</feature>
<feature type="transmembrane region" description="Helical" evidence="8">
    <location>
        <begin position="182"/>
        <end position="205"/>
    </location>
</feature>
<feature type="transmembrane region" description="Helical" evidence="8">
    <location>
        <begin position="152"/>
        <end position="170"/>
    </location>
</feature>
<sequence length="619" mass="66269">MPQKFEPDEPTPSPTSLHTDDAHQIALDAGLLVADTVEEDAHIGVKKVEAANRVYGPYARWFLFIGLSLASYIYSLDASTTSVYLTFATSSFGEHSLISSIQVAQSLIIAVGKPVIAKVADVSSRGSAYVGVLCFYVVGYTVIATAPNVGTIAGGIIIYAVYVFLGLQLLTQIIIADITTLAWRGLVASLVSAPFLLNAFVGSNISAAVIETIGWRWGYGMFALLVPAALSPLIITLLWAENKAKKLGIVDALISDSHNRSRSRSPARPLTRTRRILQVAEQLDAVGLALLGASISLILLPLTLSQSVHGSWKNGSIIAMLTVGCGLLIAFAVWDLRYASRPVIAPRFVRNRSVVFASFIGFFDFMSYYLTFVYLYSFVLVVKPWSLVNATYFMQAQTVALTLFGIIAGLSMRFLHRYKYVLIFGLFVRLAGVGMMLHSRGANGSDAELVWTQILQGMGGGLAAVSAQVGAQAAVPHADVAMVTAIVLLLTEIGGAVGNGIAGAIWANTMPANLEKYLPFLSDDQRAKLFGSITSVTSTPRGDPVREGVILAYDDTMKIMVIAATILSVVPILLAFAMPNWYLGDGQNAIDAANLVGHSCDVNGDNDEDALSDDTGREV</sequence>
<dbReference type="SUPFAM" id="SSF103473">
    <property type="entry name" value="MFS general substrate transporter"/>
    <property type="match status" value="1"/>
</dbReference>
<dbReference type="FunFam" id="1.20.1250.20:FF:000197">
    <property type="entry name" value="Siderophore iron transporter 1"/>
    <property type="match status" value="1"/>
</dbReference>
<dbReference type="EMBL" id="GL945443">
    <property type="protein sequence ID" value="EGO19711.1"/>
    <property type="molecule type" value="Genomic_DNA"/>
</dbReference>
<evidence type="ECO:0000259" key="9">
    <source>
        <dbReference type="PROSITE" id="PS50850"/>
    </source>
</evidence>
<feature type="transmembrane region" description="Helical" evidence="8">
    <location>
        <begin position="483"/>
        <end position="507"/>
    </location>
</feature>
<gene>
    <name evidence="10" type="ORF">SERLADRAFT_364009</name>
</gene>
<dbReference type="GO" id="GO:0022857">
    <property type="term" value="F:transmembrane transporter activity"/>
    <property type="evidence" value="ECO:0007669"/>
    <property type="project" value="InterPro"/>
</dbReference>
<feature type="transmembrane region" description="Helical" evidence="8">
    <location>
        <begin position="390"/>
        <end position="408"/>
    </location>
</feature>
<evidence type="ECO:0000256" key="3">
    <source>
        <dbReference type="ARBA" id="ARBA00022448"/>
    </source>
</evidence>
<keyword evidence="4 8" id="KW-0812">Transmembrane</keyword>
<comment type="similarity">
    <text evidence="2">Belongs to the major facilitator superfamily.</text>
</comment>
<feature type="transmembrane region" description="Helical" evidence="8">
    <location>
        <begin position="58"/>
        <end position="76"/>
    </location>
</feature>
<feature type="transmembrane region" description="Helical" evidence="8">
    <location>
        <begin position="420"/>
        <end position="438"/>
    </location>
</feature>
<reference evidence="10" key="1">
    <citation type="submission" date="2011-04" db="EMBL/GenBank/DDBJ databases">
        <title>Evolution of plant cell wall degrading machinery underlies the functional diversity of forest fungi.</title>
        <authorList>
            <consortium name="US DOE Joint Genome Institute (JGI-PGF)"/>
            <person name="Eastwood D.C."/>
            <person name="Floudas D."/>
            <person name="Binder M."/>
            <person name="Majcherczyk A."/>
            <person name="Schneider P."/>
            <person name="Aerts A."/>
            <person name="Asiegbu F.O."/>
            <person name="Baker S.E."/>
            <person name="Barry K."/>
            <person name="Bendiksby M."/>
            <person name="Blumentritt M."/>
            <person name="Coutinho P.M."/>
            <person name="Cullen D."/>
            <person name="Cullen D."/>
            <person name="Gathman A."/>
            <person name="Goodell B."/>
            <person name="Henrissat B."/>
            <person name="Ihrmark K."/>
            <person name="Kauserud H."/>
            <person name="Kohler A."/>
            <person name="LaButti K."/>
            <person name="Lapidus A."/>
            <person name="Lavin J.L."/>
            <person name="Lee Y.-H."/>
            <person name="Lindquist E."/>
            <person name="Lilly W."/>
            <person name="Lucas S."/>
            <person name="Morin E."/>
            <person name="Murat C."/>
            <person name="Oguiza J.A."/>
            <person name="Park J."/>
            <person name="Pisabarro A.G."/>
            <person name="Riley R."/>
            <person name="Rosling A."/>
            <person name="Salamov A."/>
            <person name="Schmidt O."/>
            <person name="Schmutz J."/>
            <person name="Skrede I."/>
            <person name="Stenlid J."/>
            <person name="Wiebenga A."/>
            <person name="Xie X."/>
            <person name="Kues U."/>
            <person name="Hibbett D.S."/>
            <person name="Hoffmeister D."/>
            <person name="Hogberg N."/>
            <person name="Martin F."/>
            <person name="Grigoriev I.V."/>
            <person name="Watkinson S.C."/>
        </authorList>
    </citation>
    <scope>NUCLEOTIDE SEQUENCE</scope>
    <source>
        <strain evidence="10">S7.9</strain>
    </source>
</reference>